<evidence type="ECO:0000313" key="6">
    <source>
        <dbReference type="Ensembl" id="ENSHCOP00000005228.1"/>
    </source>
</evidence>
<evidence type="ECO:0000313" key="7">
    <source>
        <dbReference type="Proteomes" id="UP000264820"/>
    </source>
</evidence>
<dbReference type="GO" id="GO:0005789">
    <property type="term" value="C:endoplasmic reticulum membrane"/>
    <property type="evidence" value="ECO:0007669"/>
    <property type="project" value="TreeGrafter"/>
</dbReference>
<dbReference type="InterPro" id="IPR005475">
    <property type="entry name" value="Transketolase-like_Pyr-bd"/>
</dbReference>
<dbReference type="Proteomes" id="UP000264820">
    <property type="component" value="Unplaced"/>
</dbReference>
<dbReference type="SUPFAM" id="SSF52518">
    <property type="entry name" value="Thiamin diphosphate-binding fold (THDP-binding)"/>
    <property type="match status" value="1"/>
</dbReference>
<protein>
    <submittedName>
        <fullName evidence="6">Transketolase</fullName>
    </submittedName>
</protein>
<dbReference type="InterPro" id="IPR029061">
    <property type="entry name" value="THDP-binding"/>
</dbReference>
<dbReference type="SMART" id="SM00861">
    <property type="entry name" value="Transket_pyr"/>
    <property type="match status" value="1"/>
</dbReference>
<organism evidence="6 7">
    <name type="scientific">Hippocampus comes</name>
    <name type="common">Tiger tail seahorse</name>
    <dbReference type="NCBI Taxonomy" id="109280"/>
    <lineage>
        <taxon>Eukaryota</taxon>
        <taxon>Metazoa</taxon>
        <taxon>Chordata</taxon>
        <taxon>Craniata</taxon>
        <taxon>Vertebrata</taxon>
        <taxon>Euteleostomi</taxon>
        <taxon>Actinopterygii</taxon>
        <taxon>Neopterygii</taxon>
        <taxon>Teleostei</taxon>
        <taxon>Neoteleostei</taxon>
        <taxon>Acanthomorphata</taxon>
        <taxon>Syngnathiaria</taxon>
        <taxon>Syngnathiformes</taxon>
        <taxon>Syngnathoidei</taxon>
        <taxon>Syngnathidae</taxon>
        <taxon>Hippocampus</taxon>
    </lineage>
</organism>
<keyword evidence="3" id="KW-0808">Transferase</keyword>
<reference evidence="6" key="2">
    <citation type="submission" date="2025-09" db="UniProtKB">
        <authorList>
            <consortium name="Ensembl"/>
        </authorList>
    </citation>
    <scope>IDENTIFICATION</scope>
</reference>
<feature type="domain" description="Transketolase-like pyrimidine-binding" evidence="5">
    <location>
        <begin position="30"/>
        <end position="186"/>
    </location>
</feature>
<evidence type="ECO:0000256" key="4">
    <source>
        <dbReference type="ARBA" id="ARBA00023052"/>
    </source>
</evidence>
<dbReference type="GO" id="GO:0070062">
    <property type="term" value="C:extracellular exosome"/>
    <property type="evidence" value="ECO:0007669"/>
    <property type="project" value="TreeGrafter"/>
</dbReference>
<dbReference type="FunFam" id="3.40.50.970:FF:000129">
    <property type="entry name" value="Transketolase"/>
    <property type="match status" value="1"/>
</dbReference>
<dbReference type="Pfam" id="PF02779">
    <property type="entry name" value="Transket_pyr"/>
    <property type="match status" value="1"/>
</dbReference>
<dbReference type="CDD" id="cd07033">
    <property type="entry name" value="TPP_PYR_DXS_TK_like"/>
    <property type="match status" value="1"/>
</dbReference>
<dbReference type="PANTHER" id="PTHR43195">
    <property type="entry name" value="TRANSKETOLASE"/>
    <property type="match status" value="1"/>
</dbReference>
<evidence type="ECO:0000256" key="2">
    <source>
        <dbReference type="ARBA" id="ARBA00007131"/>
    </source>
</evidence>
<dbReference type="GeneTree" id="ENSGT00940000155552"/>
<dbReference type="AlphaFoldDB" id="A0A3Q2XL20"/>
<name>A0A3Q2XL20_HIPCM</name>
<dbReference type="Gene3D" id="3.40.50.970">
    <property type="match status" value="1"/>
</dbReference>
<dbReference type="GO" id="GO:0030976">
    <property type="term" value="F:thiamine pyrophosphate binding"/>
    <property type="evidence" value="ECO:0007669"/>
    <property type="project" value="TreeGrafter"/>
</dbReference>
<sequence>MKDLQNAPPVSLRNIRMASAPAYKPGEKVISTRKAYGMAITKLGRYNERVVALDGDTNNLTYSEIFKNEHPNRFVECYVAQQNMVSVAMGCAARERNVVFASTLASFFTRAYDQLRMAAVLDSSINLCGSHCGLSTGEEGPSLMGLEDMAMFRALPRTTIFYPSDGVSTEKAVELAASTRVKRVCSI</sequence>
<dbReference type="GO" id="GO:0009052">
    <property type="term" value="P:pentose-phosphate shunt, non-oxidative branch"/>
    <property type="evidence" value="ECO:0007669"/>
    <property type="project" value="TreeGrafter"/>
</dbReference>
<dbReference type="Ensembl" id="ENSHCOT00000005719.1">
    <property type="protein sequence ID" value="ENSHCOP00000005228.1"/>
    <property type="gene ID" value="ENSHCOG00000007328.1"/>
</dbReference>
<dbReference type="InterPro" id="IPR051424">
    <property type="entry name" value="Transketolase-like"/>
</dbReference>
<comment type="cofactor">
    <cofactor evidence="1">
        <name>thiamine diphosphate</name>
        <dbReference type="ChEBI" id="CHEBI:58937"/>
    </cofactor>
</comment>
<keyword evidence="7" id="KW-1185">Reference proteome</keyword>
<dbReference type="PANTHER" id="PTHR43195:SF3">
    <property type="entry name" value="TRANSKETOLASE"/>
    <property type="match status" value="1"/>
</dbReference>
<comment type="similarity">
    <text evidence="2">Belongs to the transketolase family.</text>
</comment>
<keyword evidence="4" id="KW-0786">Thiamine pyrophosphate</keyword>
<dbReference type="GO" id="GO:0004802">
    <property type="term" value="F:transketolase activity"/>
    <property type="evidence" value="ECO:0007669"/>
    <property type="project" value="TreeGrafter"/>
</dbReference>
<reference evidence="6" key="1">
    <citation type="submission" date="2025-08" db="UniProtKB">
        <authorList>
            <consortium name="Ensembl"/>
        </authorList>
    </citation>
    <scope>IDENTIFICATION</scope>
</reference>
<proteinExistence type="inferred from homology"/>
<evidence type="ECO:0000256" key="3">
    <source>
        <dbReference type="ARBA" id="ARBA00022679"/>
    </source>
</evidence>
<evidence type="ECO:0000259" key="5">
    <source>
        <dbReference type="SMART" id="SM00861"/>
    </source>
</evidence>
<accession>A0A3Q2XL20</accession>
<evidence type="ECO:0000256" key="1">
    <source>
        <dbReference type="ARBA" id="ARBA00001964"/>
    </source>
</evidence>